<evidence type="ECO:0000313" key="5">
    <source>
        <dbReference type="EMBL" id="HIU47471.1"/>
    </source>
</evidence>
<dbReference type="InterPro" id="IPR002241">
    <property type="entry name" value="Glyco_hydro_27"/>
</dbReference>
<evidence type="ECO:0000256" key="1">
    <source>
        <dbReference type="ARBA" id="ARBA00009743"/>
    </source>
</evidence>
<dbReference type="GO" id="GO:0004557">
    <property type="term" value="F:alpha-galactosidase activity"/>
    <property type="evidence" value="ECO:0007669"/>
    <property type="project" value="UniProtKB-EC"/>
</dbReference>
<dbReference type="InterPro" id="IPR017853">
    <property type="entry name" value="GH"/>
</dbReference>
<evidence type="ECO:0000256" key="4">
    <source>
        <dbReference type="RuleBase" id="RU361168"/>
    </source>
</evidence>
<gene>
    <name evidence="5" type="ORF">IAC59_09495</name>
</gene>
<protein>
    <recommendedName>
        <fullName evidence="4">Alpha-galactosidase</fullName>
        <ecNumber evidence="4">3.2.1.22</ecNumber>
    </recommendedName>
    <alternativeName>
        <fullName evidence="4">Melibiase</fullName>
    </alternativeName>
</protein>
<evidence type="ECO:0000256" key="2">
    <source>
        <dbReference type="ARBA" id="ARBA00022801"/>
    </source>
</evidence>
<dbReference type="PANTHER" id="PTHR11452">
    <property type="entry name" value="ALPHA-GALACTOSIDASE/ALPHA-N-ACETYLGALACTOSAMINIDASE"/>
    <property type="match status" value="1"/>
</dbReference>
<comment type="catalytic activity">
    <reaction evidence="4">
        <text>Hydrolysis of terminal, non-reducing alpha-D-galactose residues in alpha-D-galactosides, including galactose oligosaccharides, galactomannans and galactolipids.</text>
        <dbReference type="EC" id="3.2.1.22"/>
    </reaction>
</comment>
<dbReference type="PRINTS" id="PR00740">
    <property type="entry name" value="GLHYDRLASE27"/>
</dbReference>
<reference evidence="5" key="1">
    <citation type="submission" date="2020-10" db="EMBL/GenBank/DDBJ databases">
        <authorList>
            <person name="Gilroy R."/>
        </authorList>
    </citation>
    <scope>NUCLEOTIDE SEQUENCE</scope>
    <source>
        <strain evidence="5">ChiSxjej2B14-8506</strain>
    </source>
</reference>
<dbReference type="Proteomes" id="UP000824123">
    <property type="component" value="Unassembled WGS sequence"/>
</dbReference>
<accession>A0A9D1LT22</accession>
<organism evidence="5 6">
    <name type="scientific">Candidatus Fimadaptatus faecigallinarum</name>
    <dbReference type="NCBI Taxonomy" id="2840814"/>
    <lineage>
        <taxon>Bacteria</taxon>
        <taxon>Bacillati</taxon>
        <taxon>Bacillota</taxon>
        <taxon>Clostridia</taxon>
        <taxon>Eubacteriales</taxon>
        <taxon>Candidatus Fimadaptatus</taxon>
    </lineage>
</organism>
<dbReference type="EC" id="3.2.1.22" evidence="4"/>
<dbReference type="Gene3D" id="2.60.40.1180">
    <property type="entry name" value="Golgi alpha-mannosidase II"/>
    <property type="match status" value="1"/>
</dbReference>
<sequence>MDKVFPGTPPMGWNSWDCYGASVREDEVLANARFMADKLLKFGWQYVTVDIQWSEPDACGTEYRNLPRLCMDEYGRLMPAVNRFPSAADGRGFKPLADAVHAMGLKFGIHILRGIPRQAVYADCPIKGADCTARDIALGESVCPWNMDMYGVDPNHPGAQAYYDSLLELYAGWGVDLIKVDDMSHPEYRDGRDYHSGEARLIRNAIDRTGREIVFSSSPGMFSLKAAQDVSELTNIWRISNDFWDSWRALDEQFDLLTQWLPYLRPGHYPDADMIPVGRLSVRSNSDWNRPRDTNFTRNEQRFLMSLWCIARSPLILGCDMPGMDEFTYSLLTNEYALAVNQRSTGTRMIYRRGEAGAWACDTAEGGCIALFNFADAPRAVAVALSEAGFDGAFDAVDAWNAQPVSCAGGAVCEVLGAHEGTLVRLTYRA</sequence>
<keyword evidence="3 4" id="KW-0326">Glycosidase</keyword>
<proteinExistence type="inferred from homology"/>
<dbReference type="AlphaFoldDB" id="A0A9D1LT22"/>
<dbReference type="InterPro" id="IPR013780">
    <property type="entry name" value="Glyco_hydro_b"/>
</dbReference>
<reference evidence="5" key="2">
    <citation type="journal article" date="2021" name="PeerJ">
        <title>Extensive microbial diversity within the chicken gut microbiome revealed by metagenomics and culture.</title>
        <authorList>
            <person name="Gilroy R."/>
            <person name="Ravi A."/>
            <person name="Getino M."/>
            <person name="Pursley I."/>
            <person name="Horton D.L."/>
            <person name="Alikhan N.F."/>
            <person name="Baker D."/>
            <person name="Gharbi K."/>
            <person name="Hall N."/>
            <person name="Watson M."/>
            <person name="Adriaenssens E.M."/>
            <person name="Foster-Nyarko E."/>
            <person name="Jarju S."/>
            <person name="Secka A."/>
            <person name="Antonio M."/>
            <person name="Oren A."/>
            <person name="Chaudhuri R.R."/>
            <person name="La Ragione R."/>
            <person name="Hildebrand F."/>
            <person name="Pallen M.J."/>
        </authorList>
    </citation>
    <scope>NUCLEOTIDE SEQUENCE</scope>
    <source>
        <strain evidence="5">ChiSxjej2B14-8506</strain>
    </source>
</reference>
<evidence type="ECO:0000256" key="3">
    <source>
        <dbReference type="ARBA" id="ARBA00023295"/>
    </source>
</evidence>
<dbReference type="InterPro" id="IPR013785">
    <property type="entry name" value="Aldolase_TIM"/>
</dbReference>
<dbReference type="Gene3D" id="3.20.20.70">
    <property type="entry name" value="Aldolase class I"/>
    <property type="match status" value="1"/>
</dbReference>
<name>A0A9D1LT22_9FIRM</name>
<dbReference type="CDD" id="cd14792">
    <property type="entry name" value="GH27"/>
    <property type="match status" value="1"/>
</dbReference>
<dbReference type="GO" id="GO:0005975">
    <property type="term" value="P:carbohydrate metabolic process"/>
    <property type="evidence" value="ECO:0007669"/>
    <property type="project" value="InterPro"/>
</dbReference>
<dbReference type="EMBL" id="DVNK01000057">
    <property type="protein sequence ID" value="HIU47471.1"/>
    <property type="molecule type" value="Genomic_DNA"/>
</dbReference>
<dbReference type="PANTHER" id="PTHR11452:SF42">
    <property type="entry name" value="ALPHA-GALACTOSIDASE"/>
    <property type="match status" value="1"/>
</dbReference>
<keyword evidence="4" id="KW-1015">Disulfide bond</keyword>
<comment type="similarity">
    <text evidence="1 4">Belongs to the glycosyl hydrolase 27 family.</text>
</comment>
<dbReference type="SUPFAM" id="SSF51445">
    <property type="entry name" value="(Trans)glycosidases"/>
    <property type="match status" value="1"/>
</dbReference>
<dbReference type="Pfam" id="PF16499">
    <property type="entry name" value="Melibiase_2"/>
    <property type="match status" value="2"/>
</dbReference>
<comment type="caution">
    <text evidence="5">The sequence shown here is derived from an EMBL/GenBank/DDBJ whole genome shotgun (WGS) entry which is preliminary data.</text>
</comment>
<evidence type="ECO:0000313" key="6">
    <source>
        <dbReference type="Proteomes" id="UP000824123"/>
    </source>
</evidence>
<keyword evidence="2 4" id="KW-0378">Hydrolase</keyword>